<gene>
    <name evidence="1" type="ORF">CYCCA115_LOCUS342</name>
</gene>
<protein>
    <submittedName>
        <fullName evidence="1">Uncharacterized protein</fullName>
    </submittedName>
</protein>
<comment type="caution">
    <text evidence="1">The sequence shown here is derived from an EMBL/GenBank/DDBJ whole genome shotgun (WGS) entry which is preliminary data.</text>
</comment>
<dbReference type="Gene3D" id="3.80.10.10">
    <property type="entry name" value="Ribonuclease Inhibitor"/>
    <property type="match status" value="1"/>
</dbReference>
<dbReference type="InterPro" id="IPR032675">
    <property type="entry name" value="LRR_dom_sf"/>
</dbReference>
<organism evidence="1 2">
    <name type="scientific">Cylindrotheca closterium</name>
    <dbReference type="NCBI Taxonomy" id="2856"/>
    <lineage>
        <taxon>Eukaryota</taxon>
        <taxon>Sar</taxon>
        <taxon>Stramenopiles</taxon>
        <taxon>Ochrophyta</taxon>
        <taxon>Bacillariophyta</taxon>
        <taxon>Bacillariophyceae</taxon>
        <taxon>Bacillariophycidae</taxon>
        <taxon>Bacillariales</taxon>
        <taxon>Bacillariaceae</taxon>
        <taxon>Cylindrotheca</taxon>
    </lineage>
</organism>
<accession>A0AAD2CCR7</accession>
<keyword evidence="2" id="KW-1185">Reference proteome</keyword>
<dbReference type="AlphaFoldDB" id="A0AAD2CCR7"/>
<sequence length="170" mass="18348">MSVLEQIKSNTISELNLSQDADEITERTSEIVDALRSNKSIVSVRFEGEFLGAMRNDSRLEVVEAIGAIPTLQLVYLADTLLVVSGIANMLCKATGLRELSINNIVLQGIGSDFSFFEATLASHNSLKIFKMEKCRPAVAEISLDGLTTSTTLLSKISDPVRNGPSAQTA</sequence>
<dbReference type="EMBL" id="CAKOGP040000001">
    <property type="protein sequence ID" value="CAJ1902023.1"/>
    <property type="molecule type" value="Genomic_DNA"/>
</dbReference>
<evidence type="ECO:0000313" key="1">
    <source>
        <dbReference type="EMBL" id="CAJ1902023.1"/>
    </source>
</evidence>
<evidence type="ECO:0000313" key="2">
    <source>
        <dbReference type="Proteomes" id="UP001295423"/>
    </source>
</evidence>
<dbReference type="Proteomes" id="UP001295423">
    <property type="component" value="Unassembled WGS sequence"/>
</dbReference>
<reference evidence="1" key="1">
    <citation type="submission" date="2023-08" db="EMBL/GenBank/DDBJ databases">
        <authorList>
            <person name="Audoor S."/>
            <person name="Bilcke G."/>
        </authorList>
    </citation>
    <scope>NUCLEOTIDE SEQUENCE</scope>
</reference>
<dbReference type="SUPFAM" id="SSF52047">
    <property type="entry name" value="RNI-like"/>
    <property type="match status" value="1"/>
</dbReference>
<proteinExistence type="predicted"/>
<name>A0AAD2CCR7_9STRA</name>